<reference evidence="2" key="1">
    <citation type="submission" date="2017-02" db="EMBL/GenBank/DDBJ databases">
        <authorList>
            <person name="Varghese N."/>
            <person name="Submissions S."/>
        </authorList>
    </citation>
    <scope>NUCLEOTIDE SEQUENCE [LARGE SCALE GENOMIC DNA]</scope>
    <source>
        <strain evidence="2">ATCC BAA-73</strain>
    </source>
</reference>
<proteinExistence type="predicted"/>
<dbReference type="InterPro" id="IPR012504">
    <property type="entry name" value="Spore_YabP"/>
</dbReference>
<evidence type="ECO:0000313" key="1">
    <source>
        <dbReference type="EMBL" id="SJZ73997.1"/>
    </source>
</evidence>
<dbReference type="RefSeq" id="WP_078810148.1">
    <property type="nucleotide sequence ID" value="NZ_FUWM01000013.1"/>
</dbReference>
<protein>
    <submittedName>
        <fullName evidence="1">Sporulation protein YabP</fullName>
    </submittedName>
</protein>
<organism evidence="1 2">
    <name type="scientific">Selenihalanaerobacter shriftii</name>
    <dbReference type="NCBI Taxonomy" id="142842"/>
    <lineage>
        <taxon>Bacteria</taxon>
        <taxon>Bacillati</taxon>
        <taxon>Bacillota</taxon>
        <taxon>Clostridia</taxon>
        <taxon>Halanaerobiales</taxon>
        <taxon>Halobacteroidaceae</taxon>
        <taxon>Selenihalanaerobacter</taxon>
    </lineage>
</organism>
<keyword evidence="2" id="KW-1185">Reference proteome</keyword>
<evidence type="ECO:0000313" key="2">
    <source>
        <dbReference type="Proteomes" id="UP000190625"/>
    </source>
</evidence>
<dbReference type="InterPro" id="IPR022476">
    <property type="entry name" value="Spore_YabP/YqfC"/>
</dbReference>
<dbReference type="Pfam" id="PF07873">
    <property type="entry name" value="YabP"/>
    <property type="match status" value="1"/>
</dbReference>
<sequence length="84" mass="9375">MSKHQVKLSGRELIEIFGVIEVINFSEVEISLATELGSLYIKGEDLNIKRLNLDDGELIIEGYVIRLDYSEQATAGGFLGNLFK</sequence>
<name>A0A1T4N4J9_9FIRM</name>
<dbReference type="Proteomes" id="UP000190625">
    <property type="component" value="Unassembled WGS sequence"/>
</dbReference>
<dbReference type="EMBL" id="FUWM01000013">
    <property type="protein sequence ID" value="SJZ73997.1"/>
    <property type="molecule type" value="Genomic_DNA"/>
</dbReference>
<dbReference type="NCBIfam" id="TIGR02892">
    <property type="entry name" value="spore_yabP"/>
    <property type="match status" value="1"/>
</dbReference>
<dbReference type="InterPro" id="IPR038705">
    <property type="entry name" value="YabP_sf"/>
</dbReference>
<accession>A0A1T4N4J9</accession>
<dbReference type="GO" id="GO:0030435">
    <property type="term" value="P:sporulation resulting in formation of a cellular spore"/>
    <property type="evidence" value="ECO:0007669"/>
    <property type="project" value="InterPro"/>
</dbReference>
<dbReference type="OrthoDB" id="9795125at2"/>
<dbReference type="Gene3D" id="2.60.40.2000">
    <property type="match status" value="1"/>
</dbReference>
<dbReference type="STRING" id="142842.SAMN02745118_01682"/>
<gene>
    <name evidence="1" type="ORF">SAMN02745118_01682</name>
</gene>
<dbReference type="AlphaFoldDB" id="A0A1T4N4J9"/>